<feature type="region of interest" description="Disordered" evidence="1">
    <location>
        <begin position="50"/>
        <end position="242"/>
    </location>
</feature>
<evidence type="ECO:0000313" key="3">
    <source>
        <dbReference type="Proteomes" id="UP000373149"/>
    </source>
</evidence>
<dbReference type="RefSeq" id="WP_152866455.1">
    <property type="nucleotide sequence ID" value="NZ_VMNX01000127.1"/>
</dbReference>
<feature type="compositionally biased region" description="Low complexity" evidence="1">
    <location>
        <begin position="168"/>
        <end position="200"/>
    </location>
</feature>
<evidence type="ECO:0000256" key="1">
    <source>
        <dbReference type="SAM" id="MobiDB-lite"/>
    </source>
</evidence>
<proteinExistence type="predicted"/>
<dbReference type="Proteomes" id="UP000373149">
    <property type="component" value="Unassembled WGS sequence"/>
</dbReference>
<accession>A0A5N8X180</accession>
<reference evidence="2 3" key="1">
    <citation type="submission" date="2019-09" db="EMBL/GenBank/DDBJ databases">
        <authorList>
            <person name="Duangmal K."/>
            <person name="Teo W.F.A."/>
            <person name="Lipun K."/>
        </authorList>
    </citation>
    <scope>NUCLEOTIDE SEQUENCE [LARGE SCALE GENOMIC DNA]</scope>
    <source>
        <strain evidence="2 3">K1PN6</strain>
    </source>
</reference>
<name>A0A5N8X180_9ACTN</name>
<organism evidence="2 3">
    <name type="scientific">Streptomyces acidicola</name>
    <dbReference type="NCBI Taxonomy" id="2596892"/>
    <lineage>
        <taxon>Bacteria</taxon>
        <taxon>Bacillati</taxon>
        <taxon>Actinomycetota</taxon>
        <taxon>Actinomycetes</taxon>
        <taxon>Kitasatosporales</taxon>
        <taxon>Streptomycetaceae</taxon>
        <taxon>Streptomyces</taxon>
    </lineage>
</organism>
<feature type="compositionally biased region" description="Basic and acidic residues" evidence="1">
    <location>
        <begin position="86"/>
        <end position="101"/>
    </location>
</feature>
<sequence>MPDSPSGSRPAGSPEQSDFLDRLIARHTAPAATPRPGVVRVRPRLPGPFERVEAVRAGAPDPDGPEPLWPSATPSAVPPPQAPRPAVRETRVRTERERTVVHTEQTPADAEARQARPAVPEAPLLRPATPVAPGPRPVADPARRTAGRGRPDRAPAQSAASVPNPPGSDAASPAAVSAALLPSAADTAAARDAVRQAAARRPGRAPEQVVQVQIGRLEVTASSPTPGGGKRRPEPQGRPEATVSLAEYLARGRT</sequence>
<gene>
    <name evidence="2" type="ORF">FPZ41_28035</name>
</gene>
<protein>
    <submittedName>
        <fullName evidence="2">Uncharacterized protein</fullName>
    </submittedName>
</protein>
<comment type="caution">
    <text evidence="2">The sequence shown here is derived from an EMBL/GenBank/DDBJ whole genome shotgun (WGS) entry which is preliminary data.</text>
</comment>
<keyword evidence="3" id="KW-1185">Reference proteome</keyword>
<dbReference type="EMBL" id="VMNX01000127">
    <property type="protein sequence ID" value="MPY52215.1"/>
    <property type="molecule type" value="Genomic_DNA"/>
</dbReference>
<dbReference type="AlphaFoldDB" id="A0A5N8X180"/>
<evidence type="ECO:0000313" key="2">
    <source>
        <dbReference type="EMBL" id="MPY52215.1"/>
    </source>
</evidence>